<protein>
    <recommendedName>
        <fullName evidence="4">Tetratricopeptide repeat protein</fullName>
    </recommendedName>
</protein>
<evidence type="ECO:0000256" key="1">
    <source>
        <dbReference type="SAM" id="MobiDB-lite"/>
    </source>
</evidence>
<feature type="region of interest" description="Disordered" evidence="1">
    <location>
        <begin position="536"/>
        <end position="559"/>
    </location>
</feature>
<sequence>MSRSLDDANREIVRVRDMPYGAARTQAAEQQVRLVEAEGPDGARAFALLVLIESLVWNGEVERAYLPFTKAVRWYDEHPEHFDESDAHGLFWSFKWMVGHLSDFPNVPAAQIEATLEDMERRYLLAGLGRDAVARERFAWARSRGTADADALYDEWVRTPRDEYSQCEACDPGDRASYLIGRGDVDAGIRLIEQTLDAGVTCATEPADMLATLALAHLEAGRAEAAVSAHRRAIAALAGAESDMAGARGQRFELLARGGQPVRALRALTADAHLLLVADTPGDRYYFLRYVVAGTAALLPAHAEAPVALDGVPATDVASLHAWAVAQAAELAAAFDARNGTDQFARGLAEARATRPADVTLDLAVIRPDAIPAPDASEHAGGARADDVRAHDVREHDVREHDVRARDAGGTGASGAGEAAVAETLAARAERLVSSGDLVAAAAAWLETAAQAAAEGRLADSGIATAEAARCAQEVGDEDGAAAAYPGAVARMRAGGLPPQDIVPVVVAWAPIAVATGTTAAVLAAADGLLEDLTDVPASGAPRADDPGQAGAGSGAGADASAQAAGAELAGRVAAARARARADLDDTAARVLASSGPDHAAQAAHRAARAAESYAGAGAVADAAHAFWLAGRLHDSLGNVDDALWNLESAVEGFGIARQRNQRTEAASSLVATLRAAGRDDRAEEILRTLTT</sequence>
<dbReference type="Proteomes" id="UP000320461">
    <property type="component" value="Unassembled WGS sequence"/>
</dbReference>
<keyword evidence="3" id="KW-1185">Reference proteome</keyword>
<proteinExistence type="predicted"/>
<organism evidence="2 3">
    <name type="scientific">Cellulomonas gelida</name>
    <dbReference type="NCBI Taxonomy" id="1712"/>
    <lineage>
        <taxon>Bacteria</taxon>
        <taxon>Bacillati</taxon>
        <taxon>Actinomycetota</taxon>
        <taxon>Actinomycetes</taxon>
        <taxon>Micrococcales</taxon>
        <taxon>Cellulomonadaceae</taxon>
        <taxon>Cellulomonas</taxon>
    </lineage>
</organism>
<dbReference type="OrthoDB" id="56388at2"/>
<dbReference type="AlphaFoldDB" id="A0A4Y3KS88"/>
<evidence type="ECO:0000313" key="2">
    <source>
        <dbReference type="EMBL" id="GEA85800.1"/>
    </source>
</evidence>
<evidence type="ECO:0008006" key="4">
    <source>
        <dbReference type="Google" id="ProtNLM"/>
    </source>
</evidence>
<comment type="caution">
    <text evidence="2">The sequence shown here is derived from an EMBL/GenBank/DDBJ whole genome shotgun (WGS) entry which is preliminary data.</text>
</comment>
<dbReference type="RefSeq" id="WP_141371615.1">
    <property type="nucleotide sequence ID" value="NZ_BJLQ01000050.1"/>
</dbReference>
<feature type="region of interest" description="Disordered" evidence="1">
    <location>
        <begin position="394"/>
        <end position="416"/>
    </location>
</feature>
<accession>A0A4Y3KS88</accession>
<dbReference type="EMBL" id="BJLQ01000050">
    <property type="protein sequence ID" value="GEA85800.1"/>
    <property type="molecule type" value="Genomic_DNA"/>
</dbReference>
<feature type="compositionally biased region" description="Basic and acidic residues" evidence="1">
    <location>
        <begin position="394"/>
        <end position="407"/>
    </location>
</feature>
<gene>
    <name evidence="2" type="ORF">CGE01nite_30510</name>
</gene>
<reference evidence="2 3" key="1">
    <citation type="submission" date="2019-06" db="EMBL/GenBank/DDBJ databases">
        <title>Whole genome shotgun sequence of Cellulomonas gelida NBRC 3748.</title>
        <authorList>
            <person name="Hosoyama A."/>
            <person name="Uohara A."/>
            <person name="Ohji S."/>
            <person name="Ichikawa N."/>
        </authorList>
    </citation>
    <scope>NUCLEOTIDE SEQUENCE [LARGE SCALE GENOMIC DNA]</scope>
    <source>
        <strain evidence="2 3">NBRC 3748</strain>
    </source>
</reference>
<evidence type="ECO:0000313" key="3">
    <source>
        <dbReference type="Proteomes" id="UP000320461"/>
    </source>
</evidence>
<name>A0A4Y3KS88_9CELL</name>